<dbReference type="NCBIfam" id="TIGR01603">
    <property type="entry name" value="maj_tail_phi13"/>
    <property type="match status" value="1"/>
</dbReference>
<name>A0A2U1JUM7_9BACI</name>
<keyword evidence="2" id="KW-1185">Reference proteome</keyword>
<dbReference type="OrthoDB" id="2843358at2"/>
<accession>A0A2U1JUM7</accession>
<dbReference type="Proteomes" id="UP000245998">
    <property type="component" value="Unassembled WGS sequence"/>
</dbReference>
<evidence type="ECO:0000313" key="1">
    <source>
        <dbReference type="EMBL" id="PWA08659.1"/>
    </source>
</evidence>
<reference evidence="1 2" key="1">
    <citation type="submission" date="2018-04" db="EMBL/GenBank/DDBJ databases">
        <title>Camelliibacillus theae gen. nov., sp. nov., isolated from Pu'er tea.</title>
        <authorList>
            <person name="Niu L."/>
        </authorList>
    </citation>
    <scope>NUCLEOTIDE SEQUENCE [LARGE SCALE GENOMIC DNA]</scope>
    <source>
        <strain evidence="1 2">T8</strain>
    </source>
</reference>
<organism evidence="1 2">
    <name type="scientific">Pueribacillus theae</name>
    <dbReference type="NCBI Taxonomy" id="2171751"/>
    <lineage>
        <taxon>Bacteria</taxon>
        <taxon>Bacillati</taxon>
        <taxon>Bacillota</taxon>
        <taxon>Bacilli</taxon>
        <taxon>Bacillales</taxon>
        <taxon>Bacillaceae</taxon>
        <taxon>Pueribacillus</taxon>
    </lineage>
</organism>
<evidence type="ECO:0000313" key="2">
    <source>
        <dbReference type="Proteomes" id="UP000245998"/>
    </source>
</evidence>
<dbReference type="InterPro" id="IPR006490">
    <property type="entry name" value="Maj_tail_phi13"/>
</dbReference>
<dbReference type="EMBL" id="QCZG01000035">
    <property type="protein sequence ID" value="PWA08659.1"/>
    <property type="molecule type" value="Genomic_DNA"/>
</dbReference>
<proteinExistence type="predicted"/>
<sequence length="209" mass="22733">MGVFFNLKGVIKLATGKSYKAAINVNDFHYAVLDDTDKVKGDIERVKFLQEITVEAQQEIVKAFGDGEVAEMATSNGPMTVSGQFHKIPEEDKSALFGLTKVGSLDAYGPDSNPPYVAIVFTIEDQDGGKSWYGLVKGKFTMPSVSGSSKEESIEFGNETVEGEFMSRVIEGQKVMRLRGTDAPGETTVRDEIFQAIFGKPYPGAEVTP</sequence>
<protein>
    <submittedName>
        <fullName evidence="1">Phage tail protein</fullName>
    </submittedName>
</protein>
<gene>
    <name evidence="1" type="ORF">DCC39_14570</name>
</gene>
<dbReference type="AlphaFoldDB" id="A0A2U1JUM7"/>
<comment type="caution">
    <text evidence="1">The sequence shown here is derived from an EMBL/GenBank/DDBJ whole genome shotgun (WGS) entry which is preliminary data.</text>
</comment>